<dbReference type="Proteomes" id="UP001155128">
    <property type="component" value="Unassembled WGS sequence"/>
</dbReference>
<organism evidence="2 3">
    <name type="scientific">Sphingomicrobium sediminis</name>
    <dbReference type="NCBI Taxonomy" id="2950949"/>
    <lineage>
        <taxon>Bacteria</taxon>
        <taxon>Pseudomonadati</taxon>
        <taxon>Pseudomonadota</taxon>
        <taxon>Alphaproteobacteria</taxon>
        <taxon>Sphingomonadales</taxon>
        <taxon>Sphingomonadaceae</taxon>
        <taxon>Sphingomicrobium</taxon>
    </lineage>
</organism>
<reference evidence="2" key="1">
    <citation type="submission" date="2022-06" db="EMBL/GenBank/DDBJ databases">
        <title>Sphingomicrobium sedimins sp. nov., a marine bacterium isolated from tidal flat.</title>
        <authorList>
            <person name="Kim C.-H."/>
            <person name="Yoo Y."/>
            <person name="Kim J.-J."/>
        </authorList>
    </citation>
    <scope>NUCLEOTIDE SEQUENCE</scope>
    <source>
        <strain evidence="2">GRR-S6-50</strain>
    </source>
</reference>
<dbReference type="AlphaFoldDB" id="A0A9X2EHA7"/>
<evidence type="ECO:0000313" key="2">
    <source>
        <dbReference type="EMBL" id="MCM8556666.1"/>
    </source>
</evidence>
<feature type="signal peptide" evidence="1">
    <location>
        <begin position="1"/>
        <end position="19"/>
    </location>
</feature>
<evidence type="ECO:0000313" key="3">
    <source>
        <dbReference type="Proteomes" id="UP001155128"/>
    </source>
</evidence>
<dbReference type="EMBL" id="JAMSHT010000001">
    <property type="protein sequence ID" value="MCM8556666.1"/>
    <property type="molecule type" value="Genomic_DNA"/>
</dbReference>
<evidence type="ECO:0000256" key="1">
    <source>
        <dbReference type="SAM" id="SignalP"/>
    </source>
</evidence>
<dbReference type="Gene3D" id="3.40.50.1820">
    <property type="entry name" value="alpha/beta hydrolase"/>
    <property type="match status" value="1"/>
</dbReference>
<dbReference type="SUPFAM" id="SSF53474">
    <property type="entry name" value="alpha/beta-Hydrolases"/>
    <property type="match status" value="1"/>
</dbReference>
<comment type="caution">
    <text evidence="2">The sequence shown here is derived from an EMBL/GenBank/DDBJ whole genome shotgun (WGS) entry which is preliminary data.</text>
</comment>
<proteinExistence type="predicted"/>
<name>A0A9X2EHA7_9SPHN</name>
<keyword evidence="3" id="KW-1185">Reference proteome</keyword>
<gene>
    <name evidence="2" type="ORF">NDO55_02370</name>
</gene>
<dbReference type="InterPro" id="IPR029058">
    <property type="entry name" value="AB_hydrolase_fold"/>
</dbReference>
<accession>A0A9X2EHA7</accession>
<sequence length="399" mass="43614">MKKTIRAFGLATCVGAFLAACGATTSKPLTAPVAAQEAQAPSPEVDPVHPRALVSRFDRSSRIPDHVSEPVGPMAEVHAYAGSLEPRKLYLIEADPEKGFHWPYFLFLPEAIPVGNSILVQPNNDGMVGAPFATHRYWAGIETEQLFSDYGRHLGTPVLMPVFPRPLVEGPNRNLYIHALTRAAMTAVDPRYARPDIQIIAMLDDALEKLSRDDFNLRDDALFWGFSAAGDFVTRMATIHPNRVRAVAAGGVGGLPILPLEEFEEEQLTFPVGVGDLEEIGARFQPELLKQTPYLLFHGSMDENDSVKEPPFTCEGYGSDSYSCEQSLWVNSVFGSSGPNRVRKTASVFEAFGMKDFNYLILPGVEHTIPNAMEVVIREFYACVLADGSGCAASAKAPR</sequence>
<feature type="chain" id="PRO_5040797577" description="Peptidase S9 prolyl oligopeptidase catalytic domain-containing protein" evidence="1">
    <location>
        <begin position="20"/>
        <end position="399"/>
    </location>
</feature>
<evidence type="ECO:0008006" key="4">
    <source>
        <dbReference type="Google" id="ProtNLM"/>
    </source>
</evidence>
<protein>
    <recommendedName>
        <fullName evidence="4">Peptidase S9 prolyl oligopeptidase catalytic domain-containing protein</fullName>
    </recommendedName>
</protein>
<dbReference type="PROSITE" id="PS51257">
    <property type="entry name" value="PROKAR_LIPOPROTEIN"/>
    <property type="match status" value="1"/>
</dbReference>
<keyword evidence="1" id="KW-0732">Signal</keyword>
<dbReference type="RefSeq" id="WP_252112069.1">
    <property type="nucleotide sequence ID" value="NZ_JAMSHT010000001.1"/>
</dbReference>